<evidence type="ECO:0000313" key="1">
    <source>
        <dbReference type="EMBL" id="KAK9088082.1"/>
    </source>
</evidence>
<name>A0AAP0EC21_9MAGN</name>
<dbReference type="AlphaFoldDB" id="A0AAP0EC21"/>
<keyword evidence="2" id="KW-1185">Reference proteome</keyword>
<evidence type="ECO:0008006" key="3">
    <source>
        <dbReference type="Google" id="ProtNLM"/>
    </source>
</evidence>
<dbReference type="SUPFAM" id="SSF63825">
    <property type="entry name" value="YWTD domain"/>
    <property type="match status" value="1"/>
</dbReference>
<dbReference type="Gene3D" id="2.120.10.30">
    <property type="entry name" value="TolB, C-terminal domain"/>
    <property type="match status" value="1"/>
</dbReference>
<dbReference type="Proteomes" id="UP001420932">
    <property type="component" value="Unassembled WGS sequence"/>
</dbReference>
<reference evidence="1 2" key="1">
    <citation type="submission" date="2024-01" db="EMBL/GenBank/DDBJ databases">
        <title>Genome assemblies of Stephania.</title>
        <authorList>
            <person name="Yang L."/>
        </authorList>
    </citation>
    <scope>NUCLEOTIDE SEQUENCE [LARGE SCALE GENOMIC DNA]</scope>
    <source>
        <strain evidence="1">YNDBR</strain>
        <tissue evidence="1">Leaf</tissue>
    </source>
</reference>
<sequence>MISFRFRTLRRISRAFPPPPPPPPPPRLYQGVLNHHTSDLLINLPLPMTTPSYPDNRHIRRAARYSTMLQVPSVSLPEVDLLAFFDSVIDEREGPYHCWLNTLVNTKEHFNREGTFVVIAGAFLEGPLTSECDDAHMLEKVKLLQRRYPWVRIFGFQSGSSICSAASQSEVMQNIMKEYITFPILLSNRNFSEVKDGAFFLIFKDFKNPLLHFEKSTELRLITKGNEVFAIEEFSLSQGEKSTMTQNGGSTEIKQMDFIKEPSLCSFWNLLLSSPGCISVDEDGNRLFLSDTIHHRIIISDVSGKILDCIGSCPGFEDGEFESARLLRPAASFYHPPEDSLYIVDSENIAIRRADLGGRTLETIYPSPAREKFGGVWSWILEKLGMTRRSSVKDEEINLESLFLPWHLMRFGENSLLVANRSFQNLWIMDMDSGIIKEVVTGHANIMERCGHVITEKVTLLNQILGSRLKNRLNSNCSIDGSSHTGVLSSMATLHGDLIFCDTVGQTLLRLNKESEFISNINLSNMGMLGLPYWFSFPLEKVFQGKNVNQRTRVDHHQCLTVLPGRCNIKVNVDVPEDTVLASMLEEGSIWRQARGSAAVLSVSNDVDASTEKVGVAQQWFDELDNLVFEEPDTETSGKENKFPEMNSQQQRRVHVPCAINISPGTSQVVISAVLYLKLKGDSCGRSREEKVRRLAQLLDDGTEMQGREACIQLILRSNKDVEDIVFMRPLHVRLRLNCEDHPKTHKANEQVLTDTTIEVNVWLD</sequence>
<dbReference type="InterPro" id="IPR011042">
    <property type="entry name" value="6-blade_b-propeller_TolB-like"/>
</dbReference>
<evidence type="ECO:0000313" key="2">
    <source>
        <dbReference type="Proteomes" id="UP001420932"/>
    </source>
</evidence>
<proteinExistence type="predicted"/>
<dbReference type="EMBL" id="JBBNAF010000013">
    <property type="protein sequence ID" value="KAK9088082.1"/>
    <property type="molecule type" value="Genomic_DNA"/>
</dbReference>
<dbReference type="PANTHER" id="PTHR46388:SF3">
    <property type="entry name" value="DUF1618 DOMAIN-CONTAINING PROTEIN"/>
    <property type="match status" value="1"/>
</dbReference>
<comment type="caution">
    <text evidence="1">The sequence shown here is derived from an EMBL/GenBank/DDBJ whole genome shotgun (WGS) entry which is preliminary data.</text>
</comment>
<protein>
    <recommendedName>
        <fullName evidence="3">NHL repeat-containing protein</fullName>
    </recommendedName>
</protein>
<accession>A0AAP0EC21</accession>
<dbReference type="PANTHER" id="PTHR46388">
    <property type="entry name" value="NHL REPEAT-CONTAINING PROTEIN 2"/>
    <property type="match status" value="1"/>
</dbReference>
<organism evidence="1 2">
    <name type="scientific">Stephania yunnanensis</name>
    <dbReference type="NCBI Taxonomy" id="152371"/>
    <lineage>
        <taxon>Eukaryota</taxon>
        <taxon>Viridiplantae</taxon>
        <taxon>Streptophyta</taxon>
        <taxon>Embryophyta</taxon>
        <taxon>Tracheophyta</taxon>
        <taxon>Spermatophyta</taxon>
        <taxon>Magnoliopsida</taxon>
        <taxon>Ranunculales</taxon>
        <taxon>Menispermaceae</taxon>
        <taxon>Menispermoideae</taxon>
        <taxon>Cissampelideae</taxon>
        <taxon>Stephania</taxon>
    </lineage>
</organism>
<gene>
    <name evidence="1" type="ORF">Syun_030476</name>
</gene>